<dbReference type="EMBL" id="JYDO01000005">
    <property type="protein sequence ID" value="KRZ79638.1"/>
    <property type="molecule type" value="Genomic_DNA"/>
</dbReference>
<comment type="caution">
    <text evidence="1">The sequence shown here is derived from an EMBL/GenBank/DDBJ whole genome shotgun (WGS) entry which is preliminary data.</text>
</comment>
<evidence type="ECO:0000313" key="2">
    <source>
        <dbReference type="Proteomes" id="UP000054843"/>
    </source>
</evidence>
<gene>
    <name evidence="1" type="ORF">T10_1975</name>
</gene>
<dbReference type="OrthoDB" id="10496535at2759"/>
<sequence>MPKMRLPDPSKNYGEGWFPNKNNWTDWIGLEEATAETVILEKIYEKLRGALSGTVPRVCQARYAEVWSSDMSREETMSKVRMCEPRTEEPSRWSRNRKFEGVCFFIGTTFFSRPPVPDYRNQDLCDAFGLKGPPLVTAAQRKSVDV</sequence>
<dbReference type="Proteomes" id="UP000054843">
    <property type="component" value="Unassembled WGS sequence"/>
</dbReference>
<proteinExistence type="predicted"/>
<name>A0A0V1N6L1_9BILA</name>
<dbReference type="AlphaFoldDB" id="A0A0V1N6L1"/>
<organism evidence="1 2">
    <name type="scientific">Trichinella papuae</name>
    <dbReference type="NCBI Taxonomy" id="268474"/>
    <lineage>
        <taxon>Eukaryota</taxon>
        <taxon>Metazoa</taxon>
        <taxon>Ecdysozoa</taxon>
        <taxon>Nematoda</taxon>
        <taxon>Enoplea</taxon>
        <taxon>Dorylaimia</taxon>
        <taxon>Trichinellida</taxon>
        <taxon>Trichinellidae</taxon>
        <taxon>Trichinella</taxon>
    </lineage>
</organism>
<evidence type="ECO:0000313" key="1">
    <source>
        <dbReference type="EMBL" id="KRZ79638.1"/>
    </source>
</evidence>
<protein>
    <submittedName>
        <fullName evidence="1">Uncharacterized protein</fullName>
    </submittedName>
</protein>
<keyword evidence="2" id="KW-1185">Reference proteome</keyword>
<reference evidence="1 2" key="1">
    <citation type="submission" date="2015-01" db="EMBL/GenBank/DDBJ databases">
        <title>Evolution of Trichinella species and genotypes.</title>
        <authorList>
            <person name="Korhonen P.K."/>
            <person name="Edoardo P."/>
            <person name="Giuseppe L.R."/>
            <person name="Gasser R.B."/>
        </authorList>
    </citation>
    <scope>NUCLEOTIDE SEQUENCE [LARGE SCALE GENOMIC DNA]</scope>
    <source>
        <strain evidence="1">ISS1980</strain>
    </source>
</reference>
<accession>A0A0V1N6L1</accession>